<sequence>MDPNNIKKAVDRQISEKPLFTEEDRERFYANKQKKRGSWWNQGFPRLLTAMATLLILAGSVYFFTSGNPFQSPASPDVGVVEDEPVPEEEPEDQEDPPTLDQKIKEIKDVALSRPKKNQMMDTIQSLNGKELTSTQGEEGERVSIVFSPDVDGPNISDTPPSLEAFQNSELDLFLVIQWDDEHNVLTSAELTYLSEDGESLTKERFSPNPRGREFAKVVGADQPVSMKDLTLRSIARSLDKEPDELTKGDLLELEELTINASHLNEVFEVTADPAYFEAMKSLRVLKLNQAIIPGELLKEVPSLEQVTFIGPTVNDLSSVAEGMQNVQYLNLINSSFQGTAEDILKLESLTIVRVDPAVVPDYEKLQFEGIDVRW</sequence>
<keyword evidence="2" id="KW-0812">Transmembrane</keyword>
<feature type="compositionally biased region" description="Acidic residues" evidence="1">
    <location>
        <begin position="80"/>
        <end position="98"/>
    </location>
</feature>
<accession>A0A838CTH5</accession>
<dbReference type="SUPFAM" id="SSF52047">
    <property type="entry name" value="RNI-like"/>
    <property type="match status" value="1"/>
</dbReference>
<dbReference type="RefSeq" id="WP_181471979.1">
    <property type="nucleotide sequence ID" value="NZ_JACEFG010000002.1"/>
</dbReference>
<comment type="caution">
    <text evidence="3">The sequence shown here is derived from an EMBL/GenBank/DDBJ whole genome shotgun (WGS) entry which is preliminary data.</text>
</comment>
<name>A0A838CTH5_9BACI</name>
<evidence type="ECO:0000313" key="3">
    <source>
        <dbReference type="EMBL" id="MBA2174926.1"/>
    </source>
</evidence>
<evidence type="ECO:0000256" key="1">
    <source>
        <dbReference type="SAM" id="MobiDB-lite"/>
    </source>
</evidence>
<dbReference type="Proteomes" id="UP000571017">
    <property type="component" value="Unassembled WGS sequence"/>
</dbReference>
<proteinExistence type="predicted"/>
<feature type="transmembrane region" description="Helical" evidence="2">
    <location>
        <begin position="44"/>
        <end position="64"/>
    </location>
</feature>
<reference evidence="3 4" key="1">
    <citation type="journal article" date="2004" name="Extremophiles">
        <title>Halobacillus locisalis sp. nov., a halophilic bacterium isolated from a marine solar saltern of the Yellow Sea in Korea.</title>
        <authorList>
            <person name="Yoon J.H."/>
            <person name="Kang K.H."/>
            <person name="Oh T.K."/>
            <person name="Park Y.H."/>
        </authorList>
    </citation>
    <scope>NUCLEOTIDE SEQUENCE [LARGE SCALE GENOMIC DNA]</scope>
    <source>
        <strain evidence="3 4">KCTC 3788</strain>
    </source>
</reference>
<dbReference type="Gene3D" id="3.80.10.10">
    <property type="entry name" value="Ribonuclease Inhibitor"/>
    <property type="match status" value="1"/>
</dbReference>
<protein>
    <submittedName>
        <fullName evidence="3">Uncharacterized protein</fullName>
    </submittedName>
</protein>
<feature type="region of interest" description="Disordered" evidence="1">
    <location>
        <begin position="73"/>
        <end position="100"/>
    </location>
</feature>
<evidence type="ECO:0000256" key="2">
    <source>
        <dbReference type="SAM" id="Phobius"/>
    </source>
</evidence>
<keyword evidence="2" id="KW-0472">Membrane</keyword>
<dbReference type="InterPro" id="IPR032675">
    <property type="entry name" value="LRR_dom_sf"/>
</dbReference>
<organism evidence="3 4">
    <name type="scientific">Halobacillus locisalis</name>
    <dbReference type="NCBI Taxonomy" id="220753"/>
    <lineage>
        <taxon>Bacteria</taxon>
        <taxon>Bacillati</taxon>
        <taxon>Bacillota</taxon>
        <taxon>Bacilli</taxon>
        <taxon>Bacillales</taxon>
        <taxon>Bacillaceae</taxon>
        <taxon>Halobacillus</taxon>
    </lineage>
</organism>
<dbReference type="EMBL" id="JACEFG010000002">
    <property type="protein sequence ID" value="MBA2174926.1"/>
    <property type="molecule type" value="Genomic_DNA"/>
</dbReference>
<keyword evidence="4" id="KW-1185">Reference proteome</keyword>
<keyword evidence="2" id="KW-1133">Transmembrane helix</keyword>
<gene>
    <name evidence="3" type="ORF">H0266_08485</name>
</gene>
<dbReference type="AlphaFoldDB" id="A0A838CTH5"/>
<evidence type="ECO:0000313" key="4">
    <source>
        <dbReference type="Proteomes" id="UP000571017"/>
    </source>
</evidence>